<keyword evidence="1" id="KW-1133">Transmembrane helix</keyword>
<proteinExistence type="predicted"/>
<evidence type="ECO:0000313" key="2">
    <source>
        <dbReference type="EMBL" id="TRW46838.1"/>
    </source>
</evidence>
<reference evidence="2 3" key="1">
    <citation type="submission" date="2019-07" db="EMBL/GenBank/DDBJ databases">
        <title>Georgenia wutianyii sp. nov. and Georgenia *** sp. nov. isolated from plateau pika (Ochotona curzoniae) in the Qinghai-Tibet plateau of China.</title>
        <authorList>
            <person name="Tian Z."/>
        </authorList>
    </citation>
    <scope>NUCLEOTIDE SEQUENCE [LARGE SCALE GENOMIC DNA]</scope>
    <source>
        <strain evidence="2 3">Z446</strain>
    </source>
</reference>
<feature type="transmembrane region" description="Helical" evidence="1">
    <location>
        <begin position="6"/>
        <end position="25"/>
    </location>
</feature>
<comment type="caution">
    <text evidence="2">The sequence shown here is derived from an EMBL/GenBank/DDBJ whole genome shotgun (WGS) entry which is preliminary data.</text>
</comment>
<keyword evidence="1" id="KW-0812">Transmembrane</keyword>
<feature type="transmembrane region" description="Helical" evidence="1">
    <location>
        <begin position="94"/>
        <end position="115"/>
    </location>
</feature>
<accession>A0A552WVH9</accession>
<dbReference type="AlphaFoldDB" id="A0A552WVH9"/>
<name>A0A552WVH9_9MICO</name>
<sequence>MQLTVTLTAILVALLGLWALWFAVVGRAVILRQLIAGGVVEVAIVAQLVVAFIGVARGYELAEPWTFWGYVVTALFLLPVAGVWALADRTRWSSVVLVVACLAILAMQARVWQVWSA</sequence>
<dbReference type="RefSeq" id="WP_143417195.1">
    <property type="nucleotide sequence ID" value="NZ_VJXR01000006.1"/>
</dbReference>
<dbReference type="EMBL" id="VJXR01000006">
    <property type="protein sequence ID" value="TRW46838.1"/>
    <property type="molecule type" value="Genomic_DNA"/>
</dbReference>
<feature type="transmembrane region" description="Helical" evidence="1">
    <location>
        <begin position="34"/>
        <end position="55"/>
    </location>
</feature>
<feature type="transmembrane region" description="Helical" evidence="1">
    <location>
        <begin position="67"/>
        <end position="87"/>
    </location>
</feature>
<keyword evidence="1" id="KW-0472">Membrane</keyword>
<gene>
    <name evidence="2" type="ORF">FJ693_03760</name>
</gene>
<organism evidence="2 3">
    <name type="scientific">Georgenia yuyongxinii</name>
    <dbReference type="NCBI Taxonomy" id="2589797"/>
    <lineage>
        <taxon>Bacteria</taxon>
        <taxon>Bacillati</taxon>
        <taxon>Actinomycetota</taxon>
        <taxon>Actinomycetes</taxon>
        <taxon>Micrococcales</taxon>
        <taxon>Bogoriellaceae</taxon>
        <taxon>Georgenia</taxon>
    </lineage>
</organism>
<evidence type="ECO:0000313" key="3">
    <source>
        <dbReference type="Proteomes" id="UP000318693"/>
    </source>
</evidence>
<evidence type="ECO:0008006" key="4">
    <source>
        <dbReference type="Google" id="ProtNLM"/>
    </source>
</evidence>
<evidence type="ECO:0000256" key="1">
    <source>
        <dbReference type="SAM" id="Phobius"/>
    </source>
</evidence>
<keyword evidence="3" id="KW-1185">Reference proteome</keyword>
<protein>
    <recommendedName>
        <fullName evidence="4">Integral membrane protein</fullName>
    </recommendedName>
</protein>
<dbReference type="Proteomes" id="UP000318693">
    <property type="component" value="Unassembled WGS sequence"/>
</dbReference>